<keyword evidence="2" id="KW-0472">Membrane</keyword>
<evidence type="ECO:0000313" key="3">
    <source>
        <dbReference type="EMBL" id="OUJ68816.1"/>
    </source>
</evidence>
<keyword evidence="2" id="KW-0812">Transmembrane</keyword>
<dbReference type="Proteomes" id="UP000194873">
    <property type="component" value="Unassembled WGS sequence"/>
</dbReference>
<feature type="compositionally biased region" description="Basic residues" evidence="1">
    <location>
        <begin position="233"/>
        <end position="244"/>
    </location>
</feature>
<evidence type="ECO:0000313" key="4">
    <source>
        <dbReference type="Proteomes" id="UP000194873"/>
    </source>
</evidence>
<feature type="compositionally biased region" description="Basic and acidic residues" evidence="1">
    <location>
        <begin position="245"/>
        <end position="264"/>
    </location>
</feature>
<feature type="transmembrane region" description="Helical" evidence="2">
    <location>
        <begin position="162"/>
        <end position="180"/>
    </location>
</feature>
<protein>
    <submittedName>
        <fullName evidence="3">Uncharacterized protein</fullName>
    </submittedName>
</protein>
<proteinExistence type="predicted"/>
<dbReference type="RefSeq" id="WP_086597291.1">
    <property type="nucleotide sequence ID" value="NZ_MTSE01000042.1"/>
</dbReference>
<comment type="caution">
    <text evidence="3">The sequence shown here is derived from an EMBL/GenBank/DDBJ whole genome shotgun (WGS) entry which is preliminary data.</text>
</comment>
<gene>
    <name evidence="3" type="ORF">BXP70_27350</name>
</gene>
<keyword evidence="2" id="KW-1133">Transmembrane helix</keyword>
<keyword evidence="4" id="KW-1185">Reference proteome</keyword>
<dbReference type="AlphaFoldDB" id="A0A243W5P4"/>
<accession>A0A243W5P4</accession>
<sequence>MKNDTRTFFSRLLLTGLLAIFAFLLCTGCRSEQLKTGPLEPTTPHLVTSAPQKPAVNFKRPAYAQSIPSGYDYSAQPQPKLGLVARVKAKLTGKTVDKSRTTVNIYNAPTGVKNSTVATSNAQASDYKKADLRGQNGGFKTKEKPKVVRKIITKTITKTTPWYVLALIAVLSLAAGMYIGVKFFSQLRWLAGVAAFVLFCLASPAVLAQRQLVITHSRNYNFKVAKQVERSDRKARKKNLKQHKKEGAQRRKELRQNLRDGAAEHRKRLQLVRELRAASSK</sequence>
<reference evidence="3 4" key="1">
    <citation type="submission" date="2017-01" db="EMBL/GenBank/DDBJ databases">
        <title>A new Hymenobacter.</title>
        <authorList>
            <person name="Liang Y."/>
            <person name="Feng F."/>
        </authorList>
    </citation>
    <scope>NUCLEOTIDE SEQUENCE [LARGE SCALE GENOMIC DNA]</scope>
    <source>
        <strain evidence="3">MIMBbqt21</strain>
    </source>
</reference>
<dbReference type="EMBL" id="MTSE01000042">
    <property type="protein sequence ID" value="OUJ68816.1"/>
    <property type="molecule type" value="Genomic_DNA"/>
</dbReference>
<evidence type="ECO:0000256" key="2">
    <source>
        <dbReference type="SAM" id="Phobius"/>
    </source>
</evidence>
<feature type="transmembrane region" description="Helical" evidence="2">
    <location>
        <begin position="187"/>
        <end position="207"/>
    </location>
</feature>
<evidence type="ECO:0000256" key="1">
    <source>
        <dbReference type="SAM" id="MobiDB-lite"/>
    </source>
</evidence>
<name>A0A243W5P4_9BACT</name>
<feature type="region of interest" description="Disordered" evidence="1">
    <location>
        <begin position="233"/>
        <end position="265"/>
    </location>
</feature>
<organism evidence="3 4">
    <name type="scientific">Hymenobacter crusticola</name>
    <dbReference type="NCBI Taxonomy" id="1770526"/>
    <lineage>
        <taxon>Bacteria</taxon>
        <taxon>Pseudomonadati</taxon>
        <taxon>Bacteroidota</taxon>
        <taxon>Cytophagia</taxon>
        <taxon>Cytophagales</taxon>
        <taxon>Hymenobacteraceae</taxon>
        <taxon>Hymenobacter</taxon>
    </lineage>
</organism>